<feature type="transmembrane region" description="Helical" evidence="1">
    <location>
        <begin position="6"/>
        <end position="38"/>
    </location>
</feature>
<dbReference type="EMBL" id="JAZDRO010000001">
    <property type="protein sequence ID" value="MEE2565104.1"/>
    <property type="molecule type" value="Genomic_DNA"/>
</dbReference>
<proteinExistence type="predicted"/>
<name>A0ABU7LU89_9PROT</name>
<keyword evidence="3" id="KW-1185">Reference proteome</keyword>
<evidence type="ECO:0000256" key="1">
    <source>
        <dbReference type="SAM" id="Phobius"/>
    </source>
</evidence>
<dbReference type="Proteomes" id="UP001310692">
    <property type="component" value="Unassembled WGS sequence"/>
</dbReference>
<sequence length="125" mass="13509">MAVRSIWFLVAVLALALGALGVFLPLLPTTPFILLAAYGFARSSRRMHAWLVGHRLFGPAIANWNRYGAIDRRAKVLGVASLAAVLILSVAFGVPIHAIWVQAAVLSACAIFILSRPVPPERRRG</sequence>
<dbReference type="Pfam" id="PF04304">
    <property type="entry name" value="DUF454"/>
    <property type="match status" value="1"/>
</dbReference>
<accession>A0ABU7LU89</accession>
<comment type="caution">
    <text evidence="2">The sequence shown here is derived from an EMBL/GenBank/DDBJ whole genome shotgun (WGS) entry which is preliminary data.</text>
</comment>
<dbReference type="PANTHER" id="PTHR35813:SF1">
    <property type="entry name" value="INNER MEMBRANE PROTEIN YBAN"/>
    <property type="match status" value="1"/>
</dbReference>
<feature type="transmembrane region" description="Helical" evidence="1">
    <location>
        <begin position="76"/>
        <end position="93"/>
    </location>
</feature>
<feature type="transmembrane region" description="Helical" evidence="1">
    <location>
        <begin position="99"/>
        <end position="118"/>
    </location>
</feature>
<evidence type="ECO:0000313" key="2">
    <source>
        <dbReference type="EMBL" id="MEE2565104.1"/>
    </source>
</evidence>
<protein>
    <submittedName>
        <fullName evidence="2">YbaN family protein</fullName>
    </submittedName>
</protein>
<keyword evidence="1" id="KW-1133">Transmembrane helix</keyword>
<organism evidence="2 3">
    <name type="scientific">Hyphobacterium marinum</name>
    <dbReference type="NCBI Taxonomy" id="3116574"/>
    <lineage>
        <taxon>Bacteria</taxon>
        <taxon>Pseudomonadati</taxon>
        <taxon>Pseudomonadota</taxon>
        <taxon>Alphaproteobacteria</taxon>
        <taxon>Maricaulales</taxon>
        <taxon>Maricaulaceae</taxon>
        <taxon>Hyphobacterium</taxon>
    </lineage>
</organism>
<reference evidence="2 3" key="1">
    <citation type="submission" date="2024-01" db="EMBL/GenBank/DDBJ databases">
        <title>Hyphobacterium bacterium isolated from marine sediment.</title>
        <authorList>
            <person name="Zhao S."/>
        </authorList>
    </citation>
    <scope>NUCLEOTIDE SEQUENCE [LARGE SCALE GENOMIC DNA]</scope>
    <source>
        <strain evidence="2 3">Y60-23</strain>
    </source>
</reference>
<dbReference type="InterPro" id="IPR007401">
    <property type="entry name" value="DUF454"/>
</dbReference>
<gene>
    <name evidence="2" type="ORF">V0U35_00290</name>
</gene>
<dbReference type="PIRSF" id="PIRSF016789">
    <property type="entry name" value="DUF454"/>
    <property type="match status" value="1"/>
</dbReference>
<dbReference type="PANTHER" id="PTHR35813">
    <property type="entry name" value="INNER MEMBRANE PROTEIN YBAN"/>
    <property type="match status" value="1"/>
</dbReference>
<keyword evidence="1" id="KW-0812">Transmembrane</keyword>
<keyword evidence="1" id="KW-0472">Membrane</keyword>
<dbReference type="RefSeq" id="WP_330194637.1">
    <property type="nucleotide sequence ID" value="NZ_JAZDRO010000001.1"/>
</dbReference>
<evidence type="ECO:0000313" key="3">
    <source>
        <dbReference type="Proteomes" id="UP001310692"/>
    </source>
</evidence>